<evidence type="ECO:0000256" key="1">
    <source>
        <dbReference type="SAM" id="MobiDB-lite"/>
    </source>
</evidence>
<dbReference type="AlphaFoldDB" id="A0A9Q1FB55"/>
<feature type="compositionally biased region" description="Basic and acidic residues" evidence="1">
    <location>
        <begin position="63"/>
        <end position="73"/>
    </location>
</feature>
<keyword evidence="3" id="KW-1185">Reference proteome</keyword>
<feature type="compositionally biased region" description="Basic and acidic residues" evidence="1">
    <location>
        <begin position="414"/>
        <end position="427"/>
    </location>
</feature>
<reference evidence="2" key="1">
    <citation type="journal article" date="2023" name="Science">
        <title>Genome structures resolve the early diversification of teleost fishes.</title>
        <authorList>
            <person name="Parey E."/>
            <person name="Louis A."/>
            <person name="Montfort J."/>
            <person name="Bouchez O."/>
            <person name="Roques C."/>
            <person name="Iampietro C."/>
            <person name="Lluch J."/>
            <person name="Castinel A."/>
            <person name="Donnadieu C."/>
            <person name="Desvignes T."/>
            <person name="Floi Bucao C."/>
            <person name="Jouanno E."/>
            <person name="Wen M."/>
            <person name="Mejri S."/>
            <person name="Dirks R."/>
            <person name="Jansen H."/>
            <person name="Henkel C."/>
            <person name="Chen W.J."/>
            <person name="Zahm M."/>
            <person name="Cabau C."/>
            <person name="Klopp C."/>
            <person name="Thompson A.W."/>
            <person name="Robinson-Rechavi M."/>
            <person name="Braasch I."/>
            <person name="Lecointre G."/>
            <person name="Bobe J."/>
            <person name="Postlethwait J.H."/>
            <person name="Berthelot C."/>
            <person name="Roest Crollius H."/>
            <person name="Guiguen Y."/>
        </authorList>
    </citation>
    <scope>NUCLEOTIDE SEQUENCE</scope>
    <source>
        <strain evidence="2">WJC10195</strain>
    </source>
</reference>
<dbReference type="Proteomes" id="UP001152622">
    <property type="component" value="Chromosome 7"/>
</dbReference>
<feature type="compositionally biased region" description="Basic and acidic residues" evidence="1">
    <location>
        <begin position="223"/>
        <end position="252"/>
    </location>
</feature>
<dbReference type="EMBL" id="JAINUF010000007">
    <property type="protein sequence ID" value="KAJ8354743.1"/>
    <property type="molecule type" value="Genomic_DNA"/>
</dbReference>
<organism evidence="2 3">
    <name type="scientific">Synaphobranchus kaupii</name>
    <name type="common">Kaup's arrowtooth eel</name>
    <dbReference type="NCBI Taxonomy" id="118154"/>
    <lineage>
        <taxon>Eukaryota</taxon>
        <taxon>Metazoa</taxon>
        <taxon>Chordata</taxon>
        <taxon>Craniata</taxon>
        <taxon>Vertebrata</taxon>
        <taxon>Euteleostomi</taxon>
        <taxon>Actinopterygii</taxon>
        <taxon>Neopterygii</taxon>
        <taxon>Teleostei</taxon>
        <taxon>Anguilliformes</taxon>
        <taxon>Synaphobranchidae</taxon>
        <taxon>Synaphobranchus</taxon>
    </lineage>
</organism>
<gene>
    <name evidence="2" type="ORF">SKAU_G00223100</name>
</gene>
<evidence type="ECO:0000313" key="3">
    <source>
        <dbReference type="Proteomes" id="UP001152622"/>
    </source>
</evidence>
<proteinExistence type="predicted"/>
<dbReference type="InterPro" id="IPR029355">
    <property type="entry name" value="Pro-rich_19"/>
</dbReference>
<feature type="compositionally biased region" description="Basic and acidic residues" evidence="1">
    <location>
        <begin position="82"/>
        <end position="92"/>
    </location>
</feature>
<feature type="region of interest" description="Disordered" evidence="1">
    <location>
        <begin position="410"/>
        <end position="429"/>
    </location>
</feature>
<protein>
    <submittedName>
        <fullName evidence="2">Uncharacterized protein</fullName>
    </submittedName>
</protein>
<feature type="region of interest" description="Disordered" evidence="1">
    <location>
        <begin position="63"/>
        <end position="108"/>
    </location>
</feature>
<sequence length="657" mass="73627">MNRKHCRPLTDRKNVLQVFTKHTKSRRDVRDVPDCNSDSSHATKTAGTWNTCKVKRLKTRKERCSMRGERGQDIHPPCCHQSRRENKTEHSHSSYNCPLQPASKGNTMAEHGPEPCIITDGRLIGHRGLFNREVKSVDIERLVSDNMKSKVHRRAAAGVHSGACEDNRTVTMPSCTPPSPAPGPADFSVYKLAAEAWLQEKAERTRTASSRGQSVSQRQKSRSQKDDRGPPRSSAAERDVEQHADSSGREHGNVCTPQQPPKDRRPLAFRTQSCKPDPPLAGPTAAPGARSCEERLQRRAADCAGVAARLCHTVQLPVLCRRNLLAESREALLQVLQERHGPQLTENLLRLEQHVSHSAGGPEAHGADLRKDSNSDAQACGYKENVAWWEQSRPSASGLACSRRRRKQLFPQRVEPRLPEPRQDDTVRSGTPMYLAETSASSLHAEPSSLHKMMQWNPGVIADLAGDSSGVFTKTNSPQLFMDFLPSLSSSPPAFMSSAWGVHTRQQLTQDRPFRNRPERATVAGEHVQNSGYSPEMCFFRQTKNPENARPPFLQYSAFPVEGSPRDAALWPQRPAVSEMSNFRANSPPPLHRPHSHIHLQTHNSIHQPLPILRSYSSDRIYYPRSDLQERDLSPPLPLLPSYPSPDPWSFPRMRLY</sequence>
<accession>A0A9Q1FB55</accession>
<feature type="compositionally biased region" description="Low complexity" evidence="1">
    <location>
        <begin position="209"/>
        <end position="218"/>
    </location>
</feature>
<evidence type="ECO:0000313" key="2">
    <source>
        <dbReference type="EMBL" id="KAJ8354743.1"/>
    </source>
</evidence>
<feature type="region of interest" description="Disordered" evidence="1">
    <location>
        <begin position="201"/>
        <end position="289"/>
    </location>
</feature>
<comment type="caution">
    <text evidence="2">The sequence shown here is derived from an EMBL/GenBank/DDBJ whole genome shotgun (WGS) entry which is preliminary data.</text>
</comment>
<dbReference type="Pfam" id="PF15455">
    <property type="entry name" value="Pro-rich_19"/>
    <property type="match status" value="1"/>
</dbReference>
<name>A0A9Q1FB55_SYNKA</name>
<dbReference type="OrthoDB" id="8947257at2759"/>